<reference evidence="1 2" key="1">
    <citation type="submission" date="2023-05" db="EMBL/GenBank/DDBJ databases">
        <title>Complete Genome Resource of Xanthomonas oryzae pv. leersiae Strain YNJC Isolated From Plateau Japonica Rice in Southwest China.</title>
        <authorList>
            <person name="Aa X."/>
            <person name="Mei L."/>
            <person name="Liu P."/>
            <person name="Yang Y."/>
            <person name="Tang C."/>
            <person name="Zhang F."/>
            <person name="Dong C."/>
            <person name="Wang B."/>
            <person name="Chen X."/>
            <person name="Dai L."/>
        </authorList>
    </citation>
    <scope>NUCLEOTIDE SEQUENCE [LARGE SCALE GENOMIC DNA]</scope>
    <source>
        <strain evidence="1 2">YNJC</strain>
    </source>
</reference>
<dbReference type="EMBL" id="CP127225">
    <property type="protein sequence ID" value="WIX06588.1"/>
    <property type="molecule type" value="Genomic_DNA"/>
</dbReference>
<dbReference type="Gene3D" id="3.30.2370.10">
    <property type="entry name" value="putative pyruvate dehydrogenase"/>
    <property type="match status" value="1"/>
</dbReference>
<organism evidence="1 2">
    <name type="scientific">Xanthomonas oryzae pv. leersiae</name>
    <dbReference type="NCBI Taxonomy" id="3112258"/>
    <lineage>
        <taxon>Bacteria</taxon>
        <taxon>Pseudomonadati</taxon>
        <taxon>Pseudomonadota</taxon>
        <taxon>Gammaproteobacteria</taxon>
        <taxon>Lysobacterales</taxon>
        <taxon>Lysobacteraceae</taxon>
        <taxon>Xanthomonas</taxon>
    </lineage>
</organism>
<evidence type="ECO:0000313" key="2">
    <source>
        <dbReference type="Proteomes" id="UP001228059"/>
    </source>
</evidence>
<protein>
    <submittedName>
        <fullName evidence="1">DUF5076 domain-containing protein</fullName>
    </submittedName>
</protein>
<sequence length="93" mass="10381">MIPPDAVADPEAFELLRLWAANEQLQVSINRDLDGGAEDFGELLADLFKHASWTYAQRDGMPLGAVSYPVLNDFLWRIADPGDRREGAMPVEH</sequence>
<dbReference type="Proteomes" id="UP001228059">
    <property type="component" value="Chromosome"/>
</dbReference>
<proteinExistence type="predicted"/>
<gene>
    <name evidence="1" type="ORF">QN060_21655</name>
</gene>
<name>A0AAJ6KN07_9XANT</name>
<evidence type="ECO:0000313" key="1">
    <source>
        <dbReference type="EMBL" id="WIX06588.1"/>
    </source>
</evidence>
<dbReference type="InterPro" id="IPR031796">
    <property type="entry name" value="DUF5076"/>
</dbReference>
<accession>A0AAJ6KN07</accession>
<dbReference type="AlphaFoldDB" id="A0AAJ6KN07"/>
<dbReference type="RefSeq" id="WP_241442410.1">
    <property type="nucleotide sequence ID" value="NZ_CP127225.1"/>
</dbReference>
<dbReference type="Pfam" id="PF16826">
    <property type="entry name" value="DUF5076"/>
    <property type="match status" value="1"/>
</dbReference>